<evidence type="ECO:0000313" key="1">
    <source>
        <dbReference type="EMBL" id="PPJ64611.1"/>
    </source>
</evidence>
<comment type="caution">
    <text evidence="1">The sequence shown here is derived from an EMBL/GenBank/DDBJ whole genome shotgun (WGS) entry which is preliminary data.</text>
</comment>
<reference evidence="1 2" key="1">
    <citation type="submission" date="2018-02" db="EMBL/GenBank/DDBJ databases">
        <title>Discovery of a pederin family compound in a non-symbiotic bloom-forming cyanobacterium.</title>
        <authorList>
            <person name="Kust A."/>
            <person name="Mares J."/>
            <person name="Jokela J."/>
            <person name="Urajova P."/>
            <person name="Hajek J."/>
            <person name="Saurav K."/>
            <person name="Voracova K."/>
            <person name="Fewer D.P."/>
            <person name="Haapaniemi E."/>
            <person name="Permi P."/>
            <person name="Rehakova K."/>
            <person name="Sivonen K."/>
            <person name="Hrouzek P."/>
        </authorList>
    </citation>
    <scope>NUCLEOTIDE SEQUENCE [LARGE SCALE GENOMIC DNA]</scope>
    <source>
        <strain evidence="1 2">CHARLIE-1</strain>
    </source>
</reference>
<proteinExistence type="predicted"/>
<dbReference type="AlphaFoldDB" id="A0A2S6CY38"/>
<name>A0A2S6CY38_9CYAN</name>
<dbReference type="Proteomes" id="UP000239589">
    <property type="component" value="Unassembled WGS sequence"/>
</dbReference>
<evidence type="ECO:0000313" key="2">
    <source>
        <dbReference type="Proteomes" id="UP000239589"/>
    </source>
</evidence>
<dbReference type="RefSeq" id="WP_104386674.1">
    <property type="nucleotide sequence ID" value="NZ_PGEM01000025.1"/>
</dbReference>
<dbReference type="EMBL" id="PGEM01000025">
    <property type="protein sequence ID" value="PPJ64611.1"/>
    <property type="molecule type" value="Genomic_DNA"/>
</dbReference>
<sequence length="430" mass="49085">MTILGEHRQIFLFSLSFYFLAACSQNQPVNQVITSQCPTQPTAVLETNNVKPISLGSQAMKETGMVTNNKSLGYTFTAKSGDKLVYKTNQDICIWVYTPDNQLINSPILPLDGKYTVQVAAMGGSTTFDLGLELEDNNTQAVNLSSSPIPTPLETTQASIISNSKTTLTRKKRNLSTVSAADIDNRPSPEIFINDYYTKLNENNYTEAWSFLATELQENSISHPNGYQSYIEWWEQVNNIDVQVISSSFQNKTAKVKVRCKNDLKNGSKIYANILYYLRWNETDNNWRIINIQAISSARTSNLSVNESQSTPSVSDNVNRLSPAKAIEDYYTKINNQDYQTAWDIYPTTVKENKELHPDGYNSFIEWWTQVDHVNINRVKIEEENYDNAIVNISTRYKMKNGKVSPIKLKFYLAWNKEDQTWYVTQIKHK</sequence>
<evidence type="ECO:0008006" key="3">
    <source>
        <dbReference type="Google" id="ProtNLM"/>
    </source>
</evidence>
<organism evidence="1 2">
    <name type="scientific">Cuspidothrix issatschenkoi CHARLIE-1</name>
    <dbReference type="NCBI Taxonomy" id="2052836"/>
    <lineage>
        <taxon>Bacteria</taxon>
        <taxon>Bacillati</taxon>
        <taxon>Cyanobacteriota</taxon>
        <taxon>Cyanophyceae</taxon>
        <taxon>Nostocales</taxon>
        <taxon>Aphanizomenonaceae</taxon>
        <taxon>Cuspidothrix</taxon>
    </lineage>
</organism>
<accession>A0A2S6CY38</accession>
<gene>
    <name evidence="1" type="ORF">CUN59_04330</name>
</gene>
<dbReference type="OrthoDB" id="518119at2"/>
<keyword evidence="2" id="KW-1185">Reference proteome</keyword>
<protein>
    <recommendedName>
        <fullName evidence="3">ARC6 IMS domain-containing protein</fullName>
    </recommendedName>
</protein>